<evidence type="ECO:0000313" key="4">
    <source>
        <dbReference type="Proteomes" id="UP000521676"/>
    </source>
</evidence>
<dbReference type="PRINTS" id="PR00412">
    <property type="entry name" value="EPOXHYDRLASE"/>
</dbReference>
<feature type="domain" description="AB hydrolase-1" evidence="1">
    <location>
        <begin position="49"/>
        <end position="305"/>
    </location>
</feature>
<dbReference type="GO" id="GO:0016787">
    <property type="term" value="F:hydrolase activity"/>
    <property type="evidence" value="ECO:0007669"/>
    <property type="project" value="UniProtKB-KW"/>
</dbReference>
<organism evidence="2 4">
    <name type="scientific">Candidatus Chlorohelix allophototropha</name>
    <dbReference type="NCBI Taxonomy" id="3003348"/>
    <lineage>
        <taxon>Bacteria</taxon>
        <taxon>Bacillati</taxon>
        <taxon>Chloroflexota</taxon>
        <taxon>Chloroflexia</taxon>
        <taxon>Candidatus Chloroheliales</taxon>
        <taxon>Candidatus Chloroheliaceae</taxon>
        <taxon>Candidatus Chlorohelix</taxon>
    </lineage>
</organism>
<dbReference type="Pfam" id="PF00561">
    <property type="entry name" value="Abhydrolase_1"/>
    <property type="match status" value="1"/>
</dbReference>
<evidence type="ECO:0000313" key="5">
    <source>
        <dbReference type="Proteomes" id="UP001431572"/>
    </source>
</evidence>
<sequence>MLSKDEKLYINEHYVSWKPGKFRYWESLPNLDAADPQERVWAQQSKDKPALVFIHGYAASIEHWREAFKSLRGRYRMYGLDLLGFGYSEKLPGSKVNYSADLWAKQIRDLVAHKDEERVILVGHSMGGMAAIQCALNYPERVQALVLVDSSGLPDQGKLEVEALNQERKVKRPGFDMLMFNALSAPLLGEAAALAMSASAWAARAGLEQAYWDKRKVTPQLVEQFHAPLRTPGAAFSYLAVTRNFTKFQLPLKSGDLKLPTLIMWGEHDRAMKPEIMLPQWQKLIPQAEVYLVKDAAHCPQDEKPDDLNARLTEFVEQQIALGKSATSTHERLPRI</sequence>
<dbReference type="Gene3D" id="3.40.50.1820">
    <property type="entry name" value="alpha/beta hydrolase"/>
    <property type="match status" value="1"/>
</dbReference>
<evidence type="ECO:0000259" key="1">
    <source>
        <dbReference type="Pfam" id="PF00561"/>
    </source>
</evidence>
<protein>
    <submittedName>
        <fullName evidence="2">Alpha/beta hydrolase</fullName>
    </submittedName>
</protein>
<dbReference type="PANTHER" id="PTHR46438:SF11">
    <property type="entry name" value="LIPASE-RELATED"/>
    <property type="match status" value="1"/>
</dbReference>
<reference evidence="2 4" key="1">
    <citation type="submission" date="2020-06" db="EMBL/GenBank/DDBJ databases">
        <title>Anoxygenic phototrophic Chloroflexota member uses a Type I reaction center.</title>
        <authorList>
            <person name="Tsuji J.M."/>
            <person name="Shaw N.A."/>
            <person name="Nagashima S."/>
            <person name="Venkiteswaran J."/>
            <person name="Schiff S.L."/>
            <person name="Hanada S."/>
            <person name="Tank M."/>
            <person name="Neufeld J.D."/>
        </authorList>
    </citation>
    <scope>NUCLEOTIDE SEQUENCE [LARGE SCALE GENOMIC DNA]</scope>
    <source>
        <strain evidence="2">L227-S17</strain>
    </source>
</reference>
<accession>A0A8T7LZL8</accession>
<dbReference type="InterPro" id="IPR000073">
    <property type="entry name" value="AB_hydrolase_1"/>
</dbReference>
<dbReference type="PRINTS" id="PR00111">
    <property type="entry name" value="ABHYDROLASE"/>
</dbReference>
<evidence type="ECO:0000313" key="2">
    <source>
        <dbReference type="EMBL" id="NWJ44431.1"/>
    </source>
</evidence>
<dbReference type="Proteomes" id="UP000521676">
    <property type="component" value="Unassembled WGS sequence"/>
</dbReference>
<reference evidence="3" key="2">
    <citation type="journal article" date="2024" name="Nature">
        <title>Anoxygenic phototroph of the Chloroflexota uses a type I reaction centre.</title>
        <authorList>
            <person name="Tsuji J.M."/>
            <person name="Shaw N.A."/>
            <person name="Nagashima S."/>
            <person name="Venkiteswaran J.J."/>
            <person name="Schiff S.L."/>
            <person name="Watanabe T."/>
            <person name="Fukui M."/>
            <person name="Hanada S."/>
            <person name="Tank M."/>
            <person name="Neufeld J.D."/>
        </authorList>
    </citation>
    <scope>NUCLEOTIDE SEQUENCE</scope>
    <source>
        <strain evidence="3">L227-S17</strain>
    </source>
</reference>
<gene>
    <name evidence="2" type="ORF">HXX08_00990</name>
    <name evidence="3" type="ORF">OZ401_002117</name>
</gene>
<dbReference type="EMBL" id="CP128399">
    <property type="protein sequence ID" value="WJW66323.1"/>
    <property type="molecule type" value="Genomic_DNA"/>
</dbReference>
<dbReference type="Proteomes" id="UP001431572">
    <property type="component" value="Chromosome 1"/>
</dbReference>
<dbReference type="AlphaFoldDB" id="A0A8T7LZL8"/>
<evidence type="ECO:0000313" key="3">
    <source>
        <dbReference type="EMBL" id="WJW66323.1"/>
    </source>
</evidence>
<dbReference type="RefSeq" id="WP_341468206.1">
    <property type="nucleotide sequence ID" value="NZ_CP128399.1"/>
</dbReference>
<dbReference type="SUPFAM" id="SSF53474">
    <property type="entry name" value="alpha/beta-Hydrolases"/>
    <property type="match status" value="1"/>
</dbReference>
<dbReference type="InterPro" id="IPR029058">
    <property type="entry name" value="AB_hydrolase_fold"/>
</dbReference>
<dbReference type="EMBL" id="JACATZ010000001">
    <property type="protein sequence ID" value="NWJ44431.1"/>
    <property type="molecule type" value="Genomic_DNA"/>
</dbReference>
<proteinExistence type="predicted"/>
<keyword evidence="2" id="KW-0378">Hydrolase</keyword>
<name>A0A8T7LZL8_9CHLR</name>
<dbReference type="PANTHER" id="PTHR46438">
    <property type="entry name" value="ALPHA/BETA-HYDROLASES SUPERFAMILY PROTEIN"/>
    <property type="match status" value="1"/>
</dbReference>
<keyword evidence="5" id="KW-1185">Reference proteome</keyword>
<dbReference type="InterPro" id="IPR000639">
    <property type="entry name" value="Epox_hydrolase-like"/>
</dbReference>